<keyword evidence="3" id="KW-1185">Reference proteome</keyword>
<gene>
    <name evidence="2" type="ordered locus">RD1_D0004</name>
</gene>
<geneLocation type="plasmid" evidence="2 3">
    <name>pTB4</name>
</geneLocation>
<evidence type="ECO:0000256" key="1">
    <source>
        <dbReference type="SAM" id="MobiDB-lite"/>
    </source>
</evidence>
<dbReference type="AlphaFoldDB" id="Q07GB4"/>
<reference evidence="2 3" key="1">
    <citation type="journal article" date="2007" name="J. Bacteriol.">
        <title>The complete genome sequence of Roseobacter denitrificans reveals a mixotrophic rather than photosynthetic metabolism.</title>
        <authorList>
            <person name="Swingley W.D."/>
            <person name="Sadekar S."/>
            <person name="Mastrian S.D."/>
            <person name="Matthies H.J."/>
            <person name="Hao J."/>
            <person name="Ramos H."/>
            <person name="Acharya C.R."/>
            <person name="Conrad A.L."/>
            <person name="Taylor H.L."/>
            <person name="Dejesa L.C."/>
            <person name="Shah M.K."/>
            <person name="O'huallachain M.E."/>
            <person name="Lince M.T."/>
            <person name="Blankenship R.E."/>
            <person name="Beatty J.T."/>
            <person name="Touchman J.W."/>
        </authorList>
    </citation>
    <scope>NUCLEOTIDE SEQUENCE [LARGE SCALE GENOMIC DNA]</scope>
    <source>
        <strain evidence="3">ATCC 33942 / OCh 114</strain>
        <plasmid evidence="2 3">pTB4</plasmid>
    </source>
</reference>
<name>Q07GB4_ROSDO</name>
<dbReference type="EMBL" id="CP000467">
    <property type="protein sequence ID" value="ABI93485.1"/>
    <property type="molecule type" value="Genomic_DNA"/>
</dbReference>
<sequence>MRLPSPCQTGPRKRPAGSRGIRAGTITLSAPNGWNSPRTRLAKGTRPRTQARPLWPTARNNSRLGKMAFEIKTITDTWQSVSANRSFVHPSDERALTQSTAKFSQGRVPEPWFGNPRLARIFVLTLNPGHGKADDNHSTATQDFFWSMMDCKADYSDYLSGVSQDGLNWGRRHYGSFLERSMSAICNLRLVAYPSPDKAATGNISAAPADVLPTARLMRDFVHNSLAPAARNGDCLLLVMRSPQAWGFGNPDADSWDNGLFVSRSLRTASITPSSRVGPAIQEWLAKV</sequence>
<evidence type="ECO:0000313" key="3">
    <source>
        <dbReference type="Proteomes" id="UP000007029"/>
    </source>
</evidence>
<dbReference type="HOGENOM" id="CLU_966062_0_0_5"/>
<proteinExistence type="predicted"/>
<evidence type="ECO:0000313" key="2">
    <source>
        <dbReference type="EMBL" id="ABI93485.1"/>
    </source>
</evidence>
<protein>
    <submittedName>
        <fullName evidence="2">Uncharacterized protein</fullName>
    </submittedName>
</protein>
<dbReference type="KEGG" id="rde:RD1_D0004"/>
<feature type="compositionally biased region" description="Polar residues" evidence="1">
    <location>
        <begin position="26"/>
        <end position="38"/>
    </location>
</feature>
<dbReference type="Proteomes" id="UP000007029">
    <property type="component" value="Plasmid pTB4"/>
</dbReference>
<feature type="region of interest" description="Disordered" evidence="1">
    <location>
        <begin position="1"/>
        <end position="53"/>
    </location>
</feature>
<accession>Q07GB4</accession>
<keyword evidence="2" id="KW-0614">Plasmid</keyword>
<organism evidence="2 3">
    <name type="scientific">Roseobacter denitrificans (strain ATCC 33942 / OCh 114)</name>
    <name type="common">Erythrobacter sp. (strain OCh 114)</name>
    <name type="synonym">Roseobacter denitrificans</name>
    <dbReference type="NCBI Taxonomy" id="375451"/>
    <lineage>
        <taxon>Bacteria</taxon>
        <taxon>Pseudomonadati</taxon>
        <taxon>Pseudomonadota</taxon>
        <taxon>Alphaproteobacteria</taxon>
        <taxon>Rhodobacterales</taxon>
        <taxon>Roseobacteraceae</taxon>
        <taxon>Roseobacter</taxon>
    </lineage>
</organism>